<dbReference type="Proteomes" id="UP001583186">
    <property type="component" value="Unassembled WGS sequence"/>
</dbReference>
<feature type="region of interest" description="Disordered" evidence="1">
    <location>
        <begin position="93"/>
        <end position="112"/>
    </location>
</feature>
<accession>A0ABR3YUS5</accession>
<sequence length="405" mass="42771">MSRPAAPVPVLPPTPEDETNMAQLQPGGGRAKAIQGLDHASKDNGSVDIVVNTPASPSSSLVLSRFEFEPDKGNEGTKVLMVEWDDSGYSTTLGARDIPGKPTGDNTRQDFETTPENDWMVIWEGKDNHNVLAASDNAASLASTARRTYFLLPPGTTVPPLVRITRGSRVCVGSGKESEATDLWTKPMPAIYPTSLGSDAGRAGGRGVLHTLWAKHRLAGLEAEIEAEMKANSESIGLQIALQEHDWVSDHFGIGEPSGLRTSPPYMSSPASPTASRAAMPRSPIGGKLGEKLKGLRLATSPAELAAALQVKTAASSTCATVGTQSTRALDEPVSVGTRLGLRTSIESHNGVHNSLDAVISDSQAVNNNARVDDNSVDADAEDELFALPLSPRSPEMPRSPFSLL</sequence>
<evidence type="ECO:0000313" key="2">
    <source>
        <dbReference type="EMBL" id="KAL1891641.1"/>
    </source>
</evidence>
<protein>
    <submittedName>
        <fullName evidence="2">Uncharacterized protein</fullName>
    </submittedName>
</protein>
<evidence type="ECO:0000313" key="3">
    <source>
        <dbReference type="Proteomes" id="UP001583186"/>
    </source>
</evidence>
<proteinExistence type="predicted"/>
<feature type="compositionally biased region" description="Low complexity" evidence="1">
    <location>
        <begin position="268"/>
        <end position="286"/>
    </location>
</feature>
<name>A0ABR3YUS5_9PEZI</name>
<keyword evidence="3" id="KW-1185">Reference proteome</keyword>
<feature type="region of interest" description="Disordered" evidence="1">
    <location>
        <begin position="260"/>
        <end position="286"/>
    </location>
</feature>
<comment type="caution">
    <text evidence="2">The sequence shown here is derived from an EMBL/GenBank/DDBJ whole genome shotgun (WGS) entry which is preliminary data.</text>
</comment>
<gene>
    <name evidence="2" type="ORF">Sste5346_007557</name>
</gene>
<evidence type="ECO:0000256" key="1">
    <source>
        <dbReference type="SAM" id="MobiDB-lite"/>
    </source>
</evidence>
<organism evidence="2 3">
    <name type="scientific">Sporothrix stenoceras</name>
    <dbReference type="NCBI Taxonomy" id="5173"/>
    <lineage>
        <taxon>Eukaryota</taxon>
        <taxon>Fungi</taxon>
        <taxon>Dikarya</taxon>
        <taxon>Ascomycota</taxon>
        <taxon>Pezizomycotina</taxon>
        <taxon>Sordariomycetes</taxon>
        <taxon>Sordariomycetidae</taxon>
        <taxon>Ophiostomatales</taxon>
        <taxon>Ophiostomataceae</taxon>
        <taxon>Sporothrix</taxon>
    </lineage>
</organism>
<feature type="region of interest" description="Disordered" evidence="1">
    <location>
        <begin position="1"/>
        <end position="33"/>
    </location>
</feature>
<dbReference type="EMBL" id="JAWCUI010000051">
    <property type="protein sequence ID" value="KAL1891641.1"/>
    <property type="molecule type" value="Genomic_DNA"/>
</dbReference>
<feature type="compositionally biased region" description="Pro residues" evidence="1">
    <location>
        <begin position="1"/>
        <end position="14"/>
    </location>
</feature>
<reference evidence="2 3" key="1">
    <citation type="journal article" date="2024" name="IMA Fungus">
        <title>IMA Genome - F19 : A genome assembly and annotation guide to empower mycologists, including annotated draft genome sequences of Ceratocystis pirilliformis, Diaporthe australafricana, Fusarium ophioides, Paecilomyces lecythidis, and Sporothrix stenoceras.</title>
        <authorList>
            <person name="Aylward J."/>
            <person name="Wilson A.M."/>
            <person name="Visagie C.M."/>
            <person name="Spraker J."/>
            <person name="Barnes I."/>
            <person name="Buitendag C."/>
            <person name="Ceriani C."/>
            <person name="Del Mar Angel L."/>
            <person name="du Plessis D."/>
            <person name="Fuchs T."/>
            <person name="Gasser K."/>
            <person name="Kramer D."/>
            <person name="Li W."/>
            <person name="Munsamy K."/>
            <person name="Piso A."/>
            <person name="Price J.L."/>
            <person name="Sonnekus B."/>
            <person name="Thomas C."/>
            <person name="van der Nest A."/>
            <person name="van Dijk A."/>
            <person name="van Heerden A."/>
            <person name="van Vuuren N."/>
            <person name="Yilmaz N."/>
            <person name="Duong T.A."/>
            <person name="van der Merwe N.A."/>
            <person name="Wingfield M.J."/>
            <person name="Wingfield B.D."/>
        </authorList>
    </citation>
    <scope>NUCLEOTIDE SEQUENCE [LARGE SCALE GENOMIC DNA]</scope>
    <source>
        <strain evidence="2 3">CMW 5346</strain>
    </source>
</reference>